<proteinExistence type="predicted"/>
<dbReference type="OrthoDB" id="425619at2759"/>
<accession>A0A0L0CDV6</accession>
<comment type="caution">
    <text evidence="2">The sequence shown here is derived from an EMBL/GenBank/DDBJ whole genome shotgun (WGS) entry which is preliminary data.</text>
</comment>
<gene>
    <name evidence="2" type="ORF">FF38_07010</name>
</gene>
<sequence length="278" mass="31854">MPRTTMNSQNANNSTTKQNVSTPVRSTTSTASTVSTASTAQQNPLPRHNPLPDETNFPEANRETNPQMISLTERQFSILMGNFNPRQDNKSTFSSCSARFNLGRSATKVEDFIVTVLVFKEAENVSDTFALLSLPLLLEGYASTWWQGVKHEAKTFEEAISLLRNAFSPPKPDWRIFAEIFQDKQKPNESTDSFVCKKRLFAQLKERISEKTKINMIFSQITVQVREKISRDSIETFQDLLNKAREIELTLLENSEPIRKNIEPKEKTNSEHHYWKTF</sequence>
<protein>
    <recommendedName>
        <fullName evidence="4">Retrotransposon gag domain-containing protein</fullName>
    </recommendedName>
</protein>
<reference evidence="2 3" key="1">
    <citation type="journal article" date="2015" name="Nat. Commun.">
        <title>Lucilia cuprina genome unlocks parasitic fly biology to underpin future interventions.</title>
        <authorList>
            <person name="Anstead C.A."/>
            <person name="Korhonen P.K."/>
            <person name="Young N.D."/>
            <person name="Hall R.S."/>
            <person name="Jex A.R."/>
            <person name="Murali S.C."/>
            <person name="Hughes D.S."/>
            <person name="Lee S.F."/>
            <person name="Perry T."/>
            <person name="Stroehlein A.J."/>
            <person name="Ansell B.R."/>
            <person name="Breugelmans B."/>
            <person name="Hofmann A."/>
            <person name="Qu J."/>
            <person name="Dugan S."/>
            <person name="Lee S.L."/>
            <person name="Chao H."/>
            <person name="Dinh H."/>
            <person name="Han Y."/>
            <person name="Doddapaneni H.V."/>
            <person name="Worley K.C."/>
            <person name="Muzny D.M."/>
            <person name="Ioannidis P."/>
            <person name="Waterhouse R.M."/>
            <person name="Zdobnov E.M."/>
            <person name="James P.J."/>
            <person name="Bagnall N.H."/>
            <person name="Kotze A.C."/>
            <person name="Gibbs R.A."/>
            <person name="Richards S."/>
            <person name="Batterham P."/>
            <person name="Gasser R.B."/>
        </authorList>
    </citation>
    <scope>NUCLEOTIDE SEQUENCE [LARGE SCALE GENOMIC DNA]</scope>
    <source>
        <strain evidence="2 3">LS</strain>
        <tissue evidence="2">Full body</tissue>
    </source>
</reference>
<feature type="region of interest" description="Disordered" evidence="1">
    <location>
        <begin position="1"/>
        <end position="64"/>
    </location>
</feature>
<feature type="compositionally biased region" description="Low complexity" evidence="1">
    <location>
        <begin position="20"/>
        <end position="40"/>
    </location>
</feature>
<keyword evidence="3" id="KW-1185">Reference proteome</keyword>
<name>A0A0L0CDV6_LUCCU</name>
<evidence type="ECO:0008006" key="4">
    <source>
        <dbReference type="Google" id="ProtNLM"/>
    </source>
</evidence>
<dbReference type="AlphaFoldDB" id="A0A0L0CDV6"/>
<dbReference type="EMBL" id="JRES01000524">
    <property type="protein sequence ID" value="KNC30425.1"/>
    <property type="molecule type" value="Genomic_DNA"/>
</dbReference>
<evidence type="ECO:0000313" key="2">
    <source>
        <dbReference type="EMBL" id="KNC30425.1"/>
    </source>
</evidence>
<feature type="compositionally biased region" description="Polar residues" evidence="1">
    <location>
        <begin position="1"/>
        <end position="19"/>
    </location>
</feature>
<evidence type="ECO:0000256" key="1">
    <source>
        <dbReference type="SAM" id="MobiDB-lite"/>
    </source>
</evidence>
<dbReference type="OMA" id="WRIFAEI"/>
<evidence type="ECO:0000313" key="3">
    <source>
        <dbReference type="Proteomes" id="UP000037069"/>
    </source>
</evidence>
<dbReference type="Proteomes" id="UP000037069">
    <property type="component" value="Unassembled WGS sequence"/>
</dbReference>
<organism evidence="2 3">
    <name type="scientific">Lucilia cuprina</name>
    <name type="common">Green bottle fly</name>
    <name type="synonym">Australian sheep blowfly</name>
    <dbReference type="NCBI Taxonomy" id="7375"/>
    <lineage>
        <taxon>Eukaryota</taxon>
        <taxon>Metazoa</taxon>
        <taxon>Ecdysozoa</taxon>
        <taxon>Arthropoda</taxon>
        <taxon>Hexapoda</taxon>
        <taxon>Insecta</taxon>
        <taxon>Pterygota</taxon>
        <taxon>Neoptera</taxon>
        <taxon>Endopterygota</taxon>
        <taxon>Diptera</taxon>
        <taxon>Brachycera</taxon>
        <taxon>Muscomorpha</taxon>
        <taxon>Oestroidea</taxon>
        <taxon>Calliphoridae</taxon>
        <taxon>Luciliinae</taxon>
        <taxon>Lucilia</taxon>
    </lineage>
</organism>